<keyword evidence="6" id="KW-0378">Hydrolase</keyword>
<keyword evidence="10" id="KW-1185">Reference proteome</keyword>
<feature type="non-terminal residue" evidence="9">
    <location>
        <position position="223"/>
    </location>
</feature>
<accession>A0A5J5D3I1</accession>
<keyword evidence="7" id="KW-0539">Nucleus</keyword>
<dbReference type="GO" id="GO:0016787">
    <property type="term" value="F:hydrolase activity"/>
    <property type="evidence" value="ECO:0007669"/>
    <property type="project" value="UniProtKB-KW"/>
</dbReference>
<evidence type="ECO:0000256" key="2">
    <source>
        <dbReference type="ARBA" id="ARBA00004123"/>
    </source>
</evidence>
<evidence type="ECO:0000259" key="8">
    <source>
        <dbReference type="Pfam" id="PF13359"/>
    </source>
</evidence>
<protein>
    <recommendedName>
        <fullName evidence="8">DDE Tnp4 domain-containing protein</fullName>
    </recommendedName>
</protein>
<comment type="subcellular location">
    <subcellularLocation>
        <location evidence="2">Nucleus</location>
    </subcellularLocation>
</comment>
<evidence type="ECO:0000256" key="7">
    <source>
        <dbReference type="ARBA" id="ARBA00023242"/>
    </source>
</evidence>
<dbReference type="EMBL" id="VOFY01000012">
    <property type="protein sequence ID" value="KAA8587623.1"/>
    <property type="molecule type" value="Genomic_DNA"/>
</dbReference>
<reference evidence="9 10" key="1">
    <citation type="submission" date="2019-08" db="EMBL/GenBank/DDBJ databases">
        <title>A chromosome-level genome assembly, high-density linkage maps, and genome scans reveal the genomic architecture of hybrid incompatibilities underlying speciation via character displacement in darters (Percidae: Etheostominae).</title>
        <authorList>
            <person name="Moran R.L."/>
            <person name="Catchen J.M."/>
            <person name="Fuller R.C."/>
        </authorList>
    </citation>
    <scope>NUCLEOTIDE SEQUENCE [LARGE SCALE GENOMIC DNA]</scope>
    <source>
        <strain evidence="9">EspeVRDwgs_2016</strain>
        <tissue evidence="9">Muscle</tissue>
    </source>
</reference>
<keyword evidence="4" id="KW-0540">Nuclease</keyword>
<dbReference type="InterPro" id="IPR027806">
    <property type="entry name" value="HARBI1_dom"/>
</dbReference>
<dbReference type="PANTHER" id="PTHR22930:SF85">
    <property type="entry name" value="GH03217P-RELATED"/>
    <property type="match status" value="1"/>
</dbReference>
<name>A0A5J5D3I1_9PERO</name>
<dbReference type="GO" id="GO:0005634">
    <property type="term" value="C:nucleus"/>
    <property type="evidence" value="ECO:0007669"/>
    <property type="project" value="UniProtKB-SubCell"/>
</dbReference>
<sequence length="223" mass="24425">MQQNASIDGETGHHLPQCVPLKKRVAVALWKLATGSGYRTVGHLFGVSTTTVCRCLRDFAAAAETLLVPELIRFPDQETFADMAADTESRWGVPQCVGAIDESHIPIRAPQEHHCEDFNCKGGHSIILQGVVDGKGLFWDVFAGLPCSSHDARVLRQSQFWELASRGIFFPASTRNVGGVDAGYYILGGSAYPLQNWLLKPFHDTDASRQNSRFTTRKSAGHG</sequence>
<feature type="domain" description="DDE Tnp4" evidence="8">
    <location>
        <begin position="100"/>
        <end position="215"/>
    </location>
</feature>
<comment type="cofactor">
    <cofactor evidence="1">
        <name>a divalent metal cation</name>
        <dbReference type="ChEBI" id="CHEBI:60240"/>
    </cofactor>
</comment>
<evidence type="ECO:0000256" key="6">
    <source>
        <dbReference type="ARBA" id="ARBA00022801"/>
    </source>
</evidence>
<comment type="caution">
    <text evidence="9">The sequence shown here is derived from an EMBL/GenBank/DDBJ whole genome shotgun (WGS) entry which is preliminary data.</text>
</comment>
<dbReference type="GO" id="GO:0046872">
    <property type="term" value="F:metal ion binding"/>
    <property type="evidence" value="ECO:0007669"/>
    <property type="project" value="UniProtKB-KW"/>
</dbReference>
<dbReference type="Pfam" id="PF13359">
    <property type="entry name" value="DDE_Tnp_4"/>
    <property type="match status" value="1"/>
</dbReference>
<keyword evidence="5" id="KW-0479">Metal-binding</keyword>
<organism evidence="9 10">
    <name type="scientific">Etheostoma spectabile</name>
    <name type="common">orangethroat darter</name>
    <dbReference type="NCBI Taxonomy" id="54343"/>
    <lineage>
        <taxon>Eukaryota</taxon>
        <taxon>Metazoa</taxon>
        <taxon>Chordata</taxon>
        <taxon>Craniata</taxon>
        <taxon>Vertebrata</taxon>
        <taxon>Euteleostomi</taxon>
        <taxon>Actinopterygii</taxon>
        <taxon>Neopterygii</taxon>
        <taxon>Teleostei</taxon>
        <taxon>Neoteleostei</taxon>
        <taxon>Acanthomorphata</taxon>
        <taxon>Eupercaria</taxon>
        <taxon>Perciformes</taxon>
        <taxon>Percoidei</taxon>
        <taxon>Percidae</taxon>
        <taxon>Etheostomatinae</taxon>
        <taxon>Etheostoma</taxon>
    </lineage>
</organism>
<dbReference type="GO" id="GO:0004518">
    <property type="term" value="F:nuclease activity"/>
    <property type="evidence" value="ECO:0007669"/>
    <property type="project" value="UniProtKB-KW"/>
</dbReference>
<evidence type="ECO:0000256" key="3">
    <source>
        <dbReference type="ARBA" id="ARBA00006958"/>
    </source>
</evidence>
<dbReference type="Proteomes" id="UP000327493">
    <property type="component" value="Chromosome 12"/>
</dbReference>
<dbReference type="InterPro" id="IPR045249">
    <property type="entry name" value="HARBI1-like"/>
</dbReference>
<evidence type="ECO:0000313" key="9">
    <source>
        <dbReference type="EMBL" id="KAA8587623.1"/>
    </source>
</evidence>
<evidence type="ECO:0000313" key="10">
    <source>
        <dbReference type="Proteomes" id="UP000327493"/>
    </source>
</evidence>
<proteinExistence type="inferred from homology"/>
<gene>
    <name evidence="9" type="ORF">FQN60_016485</name>
</gene>
<dbReference type="AlphaFoldDB" id="A0A5J5D3I1"/>
<dbReference type="PANTHER" id="PTHR22930">
    <property type="match status" value="1"/>
</dbReference>
<evidence type="ECO:0000256" key="1">
    <source>
        <dbReference type="ARBA" id="ARBA00001968"/>
    </source>
</evidence>
<comment type="similarity">
    <text evidence="3">Belongs to the HARBI1 family.</text>
</comment>
<evidence type="ECO:0000256" key="5">
    <source>
        <dbReference type="ARBA" id="ARBA00022723"/>
    </source>
</evidence>
<evidence type="ECO:0000256" key="4">
    <source>
        <dbReference type="ARBA" id="ARBA00022722"/>
    </source>
</evidence>